<evidence type="ECO:0000259" key="2">
    <source>
        <dbReference type="Pfam" id="PF06985"/>
    </source>
</evidence>
<organism evidence="3 4">
    <name type="scientific">Diplocarpon coronariae</name>
    <dbReference type="NCBI Taxonomy" id="2795749"/>
    <lineage>
        <taxon>Eukaryota</taxon>
        <taxon>Fungi</taxon>
        <taxon>Dikarya</taxon>
        <taxon>Ascomycota</taxon>
        <taxon>Pezizomycotina</taxon>
        <taxon>Leotiomycetes</taxon>
        <taxon>Helotiales</taxon>
        <taxon>Drepanopezizaceae</taxon>
        <taxon>Diplocarpon</taxon>
    </lineage>
</organism>
<dbReference type="Pfam" id="PF06985">
    <property type="entry name" value="HET"/>
    <property type="match status" value="1"/>
</dbReference>
<dbReference type="Proteomes" id="UP000242519">
    <property type="component" value="Unassembled WGS sequence"/>
</dbReference>
<gene>
    <name evidence="3" type="ORF">B2J93_1749</name>
</gene>
<feature type="compositionally biased region" description="Polar residues" evidence="1">
    <location>
        <begin position="91"/>
        <end position="102"/>
    </location>
</feature>
<evidence type="ECO:0000313" key="3">
    <source>
        <dbReference type="EMBL" id="OWP05700.1"/>
    </source>
</evidence>
<dbReference type="InterPro" id="IPR052895">
    <property type="entry name" value="HetReg/Transcr_Mod"/>
</dbReference>
<dbReference type="PANTHER" id="PTHR24148">
    <property type="entry name" value="ANKYRIN REPEAT DOMAIN-CONTAINING PROTEIN 39 HOMOLOG-RELATED"/>
    <property type="match status" value="1"/>
</dbReference>
<accession>A0A218ZDL8</accession>
<dbReference type="InterPro" id="IPR010730">
    <property type="entry name" value="HET"/>
</dbReference>
<dbReference type="PANTHER" id="PTHR24148:SF77">
    <property type="entry name" value="HETEROKARYON INCOMPATIBILITY DOMAIN-CONTAINING PROTEIN"/>
    <property type="match status" value="1"/>
</dbReference>
<dbReference type="Pfam" id="PF26639">
    <property type="entry name" value="Het-6_barrel"/>
    <property type="match status" value="1"/>
</dbReference>
<protein>
    <recommendedName>
        <fullName evidence="2">Heterokaryon incompatibility domain-containing protein</fullName>
    </recommendedName>
</protein>
<reference evidence="3 4" key="1">
    <citation type="submission" date="2017-04" db="EMBL/GenBank/DDBJ databases">
        <title>Draft genome sequence of Marssonina coronaria NL1: causal agent of apple blotch.</title>
        <authorList>
            <person name="Cheng Q."/>
        </authorList>
    </citation>
    <scope>NUCLEOTIDE SEQUENCE [LARGE SCALE GENOMIC DNA]</scope>
    <source>
        <strain evidence="3 4">NL1</strain>
    </source>
</reference>
<dbReference type="EMBL" id="MZNU01000061">
    <property type="protein sequence ID" value="OWP05700.1"/>
    <property type="molecule type" value="Genomic_DNA"/>
</dbReference>
<comment type="caution">
    <text evidence="3">The sequence shown here is derived from an EMBL/GenBank/DDBJ whole genome shotgun (WGS) entry which is preliminary data.</text>
</comment>
<proteinExistence type="predicted"/>
<dbReference type="AlphaFoldDB" id="A0A218ZDL8"/>
<dbReference type="STRING" id="503106.A0A218ZDL8"/>
<dbReference type="InParanoid" id="A0A218ZDL8"/>
<evidence type="ECO:0000313" key="4">
    <source>
        <dbReference type="Proteomes" id="UP000242519"/>
    </source>
</evidence>
<sequence length="792" mass="89510">MDASALRRAYRWKADRRLRFPGPDLFVRFLLVFTPTSSTLSPPSASHAPTVDRIALSYENQYYRPYHRFFAGKEGTQMDGVLRKWQDSSHHPSSGAHQNTYASPKAPRDSESTFLLRELEDLMGREFFNTLPERRKLTFYASLPNNQTIRLLTLEAGFTDEPLRGSLTQVPIDALPPYEALSYCWGSPDQPCSINLEGGSMPITHSLHSALVRLRRRSRSRRIWADALCINQADNAEKSEQILLMPQIYSLAFSTLAYLGEEADDSDTALELHEKLGGIDFSALPEKSVTIEWLEGHGLPRYQDPAWVAWQAFWRRPWFRRAWVLQEFVLGKDIVMICGRKKMGWRKFVSATEKMQEFNLMKWSASAEDTFDSIDEAHAGPTSMLAMMGVKSSTNLSSGIAYYIRSFSQADASTLHQLDSHSHLHAKLPMLKDTIMMCREDPTLVEPVIEVFENIMRGFGLDEPPEPVRLPLIHLLFMFDRSQATDPRDRLFALLGLASDTSSDEYQPDYSEPVESVAQRFATGFIQNGHAMKVLLLAGLSDTQPNFPSWAPDWTKPGVMERRLLCARSLWAPSFSYRAATDTTPSVRFGEKPGVLVVSGSRFDAIARVGMDASGLSSRESSDIFLLKPFFLEADEFMYPSRYKVYVATGEDMFEVHWRTLIGNKGMNSAEIVPDDYARQYEQCRSFFDSTDSISSIEQLLSLNLYYGCMVGIICRYRLCVTSSGLVGLVPMNTQVGDTICLFNGGAMPFIIRPSSEMEGAFRLIGGCYIHGMMEGEALRSPAWHEQEFNLH</sequence>
<feature type="domain" description="Heterokaryon incompatibility" evidence="2">
    <location>
        <begin position="178"/>
        <end position="327"/>
    </location>
</feature>
<keyword evidence="4" id="KW-1185">Reference proteome</keyword>
<feature type="region of interest" description="Disordered" evidence="1">
    <location>
        <begin position="86"/>
        <end position="108"/>
    </location>
</feature>
<dbReference type="OrthoDB" id="3553147at2759"/>
<evidence type="ECO:0000256" key="1">
    <source>
        <dbReference type="SAM" id="MobiDB-lite"/>
    </source>
</evidence>
<name>A0A218ZDL8_9HELO</name>